<protein>
    <submittedName>
        <fullName evidence="17">Penicillin binding protein 2B</fullName>
    </submittedName>
</protein>
<feature type="domain" description="PASTA" evidence="16">
    <location>
        <begin position="595"/>
        <end position="655"/>
    </location>
</feature>
<dbReference type="InterPro" id="IPR036138">
    <property type="entry name" value="PBP_dimer_sf"/>
</dbReference>
<dbReference type="PATRIC" id="fig|1423740.3.peg.693"/>
<keyword evidence="8" id="KW-0573">Peptidoglycan synthesis</keyword>
<dbReference type="CDD" id="cd06575">
    <property type="entry name" value="PASTA_Pbp2x-like_2"/>
    <property type="match status" value="1"/>
</dbReference>
<dbReference type="CDD" id="cd06576">
    <property type="entry name" value="PASTA_Pbp2x-like_1"/>
    <property type="match status" value="1"/>
</dbReference>
<evidence type="ECO:0000256" key="4">
    <source>
        <dbReference type="ARBA" id="ARBA00022618"/>
    </source>
</evidence>
<dbReference type="InterPro" id="IPR005543">
    <property type="entry name" value="PASTA_dom"/>
</dbReference>
<dbReference type="GO" id="GO:0071555">
    <property type="term" value="P:cell wall organization"/>
    <property type="evidence" value="ECO:0007669"/>
    <property type="project" value="UniProtKB-KW"/>
</dbReference>
<dbReference type="Proteomes" id="UP000051048">
    <property type="component" value="Unassembled WGS sequence"/>
</dbReference>
<keyword evidence="9 15" id="KW-1133">Transmembrane helix</keyword>
<dbReference type="FunFam" id="3.40.710.10:FF:000095">
    <property type="entry name" value="Penicillin-binding protein 2x"/>
    <property type="match status" value="1"/>
</dbReference>
<organism evidence="17 18">
    <name type="scientific">Ligilactobacillus equi DSM 15833 = JCM 10991</name>
    <dbReference type="NCBI Taxonomy" id="1423740"/>
    <lineage>
        <taxon>Bacteria</taxon>
        <taxon>Bacillati</taxon>
        <taxon>Bacillota</taxon>
        <taxon>Bacilli</taxon>
        <taxon>Lactobacillales</taxon>
        <taxon>Lactobacillaceae</taxon>
        <taxon>Ligilactobacillus</taxon>
    </lineage>
</organism>
<evidence type="ECO:0000256" key="3">
    <source>
        <dbReference type="ARBA" id="ARBA00022475"/>
    </source>
</evidence>
<keyword evidence="7" id="KW-0133">Cell shape</keyword>
<dbReference type="InterPro" id="IPR012338">
    <property type="entry name" value="Beta-lactam/transpept-like"/>
</dbReference>
<dbReference type="InterPro" id="IPR050515">
    <property type="entry name" value="Beta-lactam/transpept"/>
</dbReference>
<dbReference type="AlphaFoldDB" id="A0A0R1TVU8"/>
<dbReference type="Gene3D" id="3.40.710.10">
    <property type="entry name" value="DD-peptidase/beta-lactamase superfamily"/>
    <property type="match status" value="1"/>
</dbReference>
<dbReference type="GO" id="GO:0008658">
    <property type="term" value="F:penicillin binding"/>
    <property type="evidence" value="ECO:0007669"/>
    <property type="project" value="InterPro"/>
</dbReference>
<dbReference type="InterPro" id="IPR001460">
    <property type="entry name" value="PCN-bd_Tpept"/>
</dbReference>
<dbReference type="SUPFAM" id="SSF54184">
    <property type="entry name" value="Penicillin-binding protein 2x (pbp-2x), c-terminal domain"/>
    <property type="match status" value="2"/>
</dbReference>
<dbReference type="GO" id="GO:0008360">
    <property type="term" value="P:regulation of cell shape"/>
    <property type="evidence" value="ECO:0007669"/>
    <property type="project" value="UniProtKB-KW"/>
</dbReference>
<evidence type="ECO:0000256" key="15">
    <source>
        <dbReference type="SAM" id="Phobius"/>
    </source>
</evidence>
<evidence type="ECO:0000256" key="10">
    <source>
        <dbReference type="ARBA" id="ARBA00023136"/>
    </source>
</evidence>
<dbReference type="GO" id="GO:0051301">
    <property type="term" value="P:cell division"/>
    <property type="evidence" value="ECO:0007669"/>
    <property type="project" value="UniProtKB-KW"/>
</dbReference>
<keyword evidence="4" id="KW-0132">Cell division</keyword>
<dbReference type="EMBL" id="AZFH01000001">
    <property type="protein sequence ID" value="KRL85277.1"/>
    <property type="molecule type" value="Genomic_DNA"/>
</dbReference>
<dbReference type="SMART" id="SM00740">
    <property type="entry name" value="PASTA"/>
    <property type="match status" value="2"/>
</dbReference>
<dbReference type="PANTHER" id="PTHR30627:SF26">
    <property type="entry name" value="PENICILLIN-BINDING PROTEIN 2B"/>
    <property type="match status" value="1"/>
</dbReference>
<dbReference type="GO" id="GO:0005886">
    <property type="term" value="C:plasma membrane"/>
    <property type="evidence" value="ECO:0007669"/>
    <property type="project" value="UniProtKB-SubCell"/>
</dbReference>
<dbReference type="SUPFAM" id="SSF56601">
    <property type="entry name" value="beta-lactamase/transpeptidase-like"/>
    <property type="match status" value="1"/>
</dbReference>
<dbReference type="GO" id="GO:0009252">
    <property type="term" value="P:peptidoglycan biosynthetic process"/>
    <property type="evidence" value="ECO:0007669"/>
    <property type="project" value="UniProtKB-KW"/>
</dbReference>
<evidence type="ECO:0000256" key="9">
    <source>
        <dbReference type="ARBA" id="ARBA00022989"/>
    </source>
</evidence>
<dbReference type="GO" id="GO:0046677">
    <property type="term" value="P:response to antibiotic"/>
    <property type="evidence" value="ECO:0007669"/>
    <property type="project" value="UniProtKB-KW"/>
</dbReference>
<evidence type="ECO:0000256" key="2">
    <source>
        <dbReference type="ARBA" id="ARBA00007171"/>
    </source>
</evidence>
<evidence type="ECO:0000256" key="11">
    <source>
        <dbReference type="ARBA" id="ARBA00023251"/>
    </source>
</evidence>
<comment type="subcellular location">
    <subcellularLocation>
        <location evidence="1">Cell membrane</location>
        <topology evidence="1">Single-pass membrane protein</topology>
    </subcellularLocation>
</comment>
<comment type="similarity">
    <text evidence="2">Belongs to the transpeptidase family.</text>
</comment>
<reference evidence="17 18" key="1">
    <citation type="journal article" date="2015" name="Genome Announc.">
        <title>Expanding the biotechnology potential of lactobacilli through comparative genomics of 213 strains and associated genera.</title>
        <authorList>
            <person name="Sun Z."/>
            <person name="Harris H.M."/>
            <person name="McCann A."/>
            <person name="Guo C."/>
            <person name="Argimon S."/>
            <person name="Zhang W."/>
            <person name="Yang X."/>
            <person name="Jeffery I.B."/>
            <person name="Cooney J.C."/>
            <person name="Kagawa T.F."/>
            <person name="Liu W."/>
            <person name="Song Y."/>
            <person name="Salvetti E."/>
            <person name="Wrobel A."/>
            <person name="Rasinkangas P."/>
            <person name="Parkhill J."/>
            <person name="Rea M.C."/>
            <person name="O'Sullivan O."/>
            <person name="Ritari J."/>
            <person name="Douillard F.P."/>
            <person name="Paul Ross R."/>
            <person name="Yang R."/>
            <person name="Briner A.E."/>
            <person name="Felis G.E."/>
            <person name="de Vos W.M."/>
            <person name="Barrangou R."/>
            <person name="Klaenhammer T.R."/>
            <person name="Caufield P.W."/>
            <person name="Cui Y."/>
            <person name="Zhang H."/>
            <person name="O'Toole P.W."/>
        </authorList>
    </citation>
    <scope>NUCLEOTIDE SEQUENCE [LARGE SCALE GENOMIC DNA]</scope>
    <source>
        <strain evidence="17 18">DSM 15833</strain>
    </source>
</reference>
<dbReference type="SUPFAM" id="SSF56519">
    <property type="entry name" value="Penicillin binding protein dimerisation domain"/>
    <property type="match status" value="1"/>
</dbReference>
<dbReference type="Gene3D" id="3.30.70.2110">
    <property type="match status" value="1"/>
</dbReference>
<dbReference type="InterPro" id="IPR005311">
    <property type="entry name" value="PBP_dimer"/>
</dbReference>
<evidence type="ECO:0000256" key="1">
    <source>
        <dbReference type="ARBA" id="ARBA00004162"/>
    </source>
</evidence>
<dbReference type="Pfam" id="PF03793">
    <property type="entry name" value="PASTA"/>
    <property type="match status" value="2"/>
</dbReference>
<gene>
    <name evidence="17" type="ORF">FC36_GL000647</name>
</gene>
<evidence type="ECO:0000256" key="13">
    <source>
        <dbReference type="ARBA" id="ARBA00023316"/>
    </source>
</evidence>
<name>A0A0R1TVU8_9LACO</name>
<evidence type="ECO:0000313" key="17">
    <source>
        <dbReference type="EMBL" id="KRL85277.1"/>
    </source>
</evidence>
<keyword evidence="11" id="KW-0046">Antibiotic resistance</keyword>
<keyword evidence="10 15" id="KW-0472">Membrane</keyword>
<dbReference type="OrthoDB" id="9804124at2"/>
<keyword evidence="12" id="KW-0131">Cell cycle</keyword>
<evidence type="ECO:0000313" key="18">
    <source>
        <dbReference type="Proteomes" id="UP000051048"/>
    </source>
</evidence>
<dbReference type="Gene3D" id="3.90.1310.10">
    <property type="entry name" value="Penicillin-binding protein 2a (Domain 2)"/>
    <property type="match status" value="1"/>
</dbReference>
<evidence type="ECO:0000259" key="16">
    <source>
        <dbReference type="PROSITE" id="PS51178"/>
    </source>
</evidence>
<dbReference type="Pfam" id="PF03717">
    <property type="entry name" value="PBP_dimer"/>
    <property type="match status" value="1"/>
</dbReference>
<keyword evidence="6" id="KW-0677">Repeat</keyword>
<evidence type="ECO:0000256" key="14">
    <source>
        <dbReference type="ARBA" id="ARBA00055980"/>
    </source>
</evidence>
<dbReference type="PANTHER" id="PTHR30627">
    <property type="entry name" value="PEPTIDOGLYCAN D,D-TRANSPEPTIDASE"/>
    <property type="match status" value="1"/>
</dbReference>
<dbReference type="STRING" id="1423740.FC36_GL000647"/>
<dbReference type="PROSITE" id="PS51178">
    <property type="entry name" value="PASTA"/>
    <property type="match status" value="2"/>
</dbReference>
<keyword evidence="3" id="KW-1003">Cell membrane</keyword>
<evidence type="ECO:0000256" key="12">
    <source>
        <dbReference type="ARBA" id="ARBA00023306"/>
    </source>
</evidence>
<evidence type="ECO:0000256" key="5">
    <source>
        <dbReference type="ARBA" id="ARBA00022692"/>
    </source>
</evidence>
<feature type="transmembrane region" description="Helical" evidence="15">
    <location>
        <begin position="21"/>
        <end position="42"/>
    </location>
</feature>
<dbReference type="RefSeq" id="WP_025020234.1">
    <property type="nucleotide sequence ID" value="NZ_AZFH01000001.1"/>
</dbReference>
<keyword evidence="13" id="KW-0961">Cell wall biogenesis/degradation</keyword>
<evidence type="ECO:0000256" key="8">
    <source>
        <dbReference type="ARBA" id="ARBA00022984"/>
    </source>
</evidence>
<dbReference type="Pfam" id="PF00905">
    <property type="entry name" value="Transpeptidase"/>
    <property type="match status" value="1"/>
</dbReference>
<feature type="domain" description="PASTA" evidence="16">
    <location>
        <begin position="657"/>
        <end position="712"/>
    </location>
</feature>
<evidence type="ECO:0000256" key="6">
    <source>
        <dbReference type="ARBA" id="ARBA00022737"/>
    </source>
</evidence>
<comment type="function">
    <text evidence="14">A transpeptidase that forms peptide cross-links between adjacent glycan strands in cell wall peptidoglycan (PG). Part of the divisome machinery that synthesizes the septal cross wall. Beta-lactams inactivate the PBPs by acylating an essential serine residue in the active site of these proteins.</text>
</comment>
<proteinExistence type="inferred from homology"/>
<accession>A0A0R1TVU8</accession>
<evidence type="ECO:0000256" key="7">
    <source>
        <dbReference type="ARBA" id="ARBA00022960"/>
    </source>
</evidence>
<comment type="caution">
    <text evidence="17">The sequence shown here is derived from an EMBL/GenBank/DDBJ whole genome shotgun (WGS) entry which is preliminary data.</text>
</comment>
<dbReference type="Gene3D" id="2.20.70.70">
    <property type="match status" value="1"/>
</dbReference>
<keyword evidence="5 15" id="KW-0812">Transmembrane</keyword>
<sequence>MNKKMKRTVEIEQTKTQKVSVGIVLLLCVLVVFLIFICRFFYIATTHKVNRHNLTTETRQLYTSKEDLQAKRGTIYDANGNPIAQATTTYSLYVVLSHKAKEGNKIFYLPQSKKKEAAKVISRYIDLPYKRVYKLLNPKNKNIYQVEFGNAGKNLTQKTKKKIEAAGLTGISFDAQQSRLYPNGIFASHMIGYTTTIDETITGTMGIEKIFDKELSGTNGIKFSNSVNDKQAKNKSKVAQDGSDVYTTLDTQLQTSLENLMTKAQKKYQPKQMVAILMEAKTGKIVAVSQRPSFNAQTKVGLSEMWRNLILNDTYEPGSVMKIFTTAAAINSGNYNGNAYYNSGTLQIGNSRVYDWNRVGWGAITYDQAFIRSSNVGMAMLEKAMGKSLWLKYIKKFGFLKQTDFKMGTQSSGSIAYKYGFDQASTSYGQAINVTPIQIMRALTAISNNGVELEPYMLEKMVNPNTKKVTQIGKKTIYGRPITKTTAKEVRNLMAQVVTDKNGTGQAYASEDFQVGVKTGTAQIPASSGTGYLSGDLNYVFSVAGMAPIDNPRYVLYVAMKQPQTFAGKGATNMLASIFNPLMSQAIGKTKTINQEATVAVKDVRGLNTSQAQKALTTQGLTVSVVGQGRHIVSQSVAAETNLVKNGRVILVTNGPKTMPDLKGWSRKDVATLAKILKLKVTYYGSGYVNEQNISEGTEINSKDELVVNLNND</sequence>